<dbReference type="PANTHER" id="PTHR12677:SF59">
    <property type="entry name" value="GOLGI APPARATUS MEMBRANE PROTEIN TVP38-RELATED"/>
    <property type="match status" value="1"/>
</dbReference>
<comment type="similarity">
    <text evidence="6">Belongs to the TVP38/TMEM64 family.</text>
</comment>
<feature type="transmembrane region" description="Helical" evidence="6">
    <location>
        <begin position="213"/>
        <end position="230"/>
    </location>
</feature>
<evidence type="ECO:0000313" key="9">
    <source>
        <dbReference type="Proteomes" id="UP000249700"/>
    </source>
</evidence>
<evidence type="ECO:0000256" key="4">
    <source>
        <dbReference type="ARBA" id="ARBA00022989"/>
    </source>
</evidence>
<dbReference type="EMBL" id="QLSX01000015">
    <property type="protein sequence ID" value="RAR57343.1"/>
    <property type="molecule type" value="Genomic_DNA"/>
</dbReference>
<keyword evidence="2 6" id="KW-1003">Cell membrane</keyword>
<feature type="transmembrane region" description="Helical" evidence="6">
    <location>
        <begin position="153"/>
        <end position="174"/>
    </location>
</feature>
<dbReference type="Proteomes" id="UP000249700">
    <property type="component" value="Unassembled WGS sequence"/>
</dbReference>
<protein>
    <recommendedName>
        <fullName evidence="6">TVP38/TMEM64 family membrane protein</fullName>
    </recommendedName>
</protein>
<name>A0A328XF16_9GAMM</name>
<evidence type="ECO:0000259" key="7">
    <source>
        <dbReference type="Pfam" id="PF09335"/>
    </source>
</evidence>
<dbReference type="Pfam" id="PF09335">
    <property type="entry name" value="VTT_dom"/>
    <property type="match status" value="1"/>
</dbReference>
<evidence type="ECO:0000256" key="6">
    <source>
        <dbReference type="RuleBase" id="RU366058"/>
    </source>
</evidence>
<dbReference type="InterPro" id="IPR015414">
    <property type="entry name" value="TMEM64"/>
</dbReference>
<comment type="subcellular location">
    <subcellularLocation>
        <location evidence="1 6">Cell membrane</location>
        <topology evidence="1 6">Multi-pass membrane protein</topology>
    </subcellularLocation>
</comment>
<evidence type="ECO:0000256" key="5">
    <source>
        <dbReference type="ARBA" id="ARBA00023136"/>
    </source>
</evidence>
<reference evidence="8 9" key="1">
    <citation type="submission" date="2018-06" db="EMBL/GenBank/DDBJ databases">
        <title>Comparative analysis of microorganisms from saline springs in Andes Mountain Range, Colombia.</title>
        <authorList>
            <person name="Rubin E."/>
        </authorList>
    </citation>
    <scope>NUCLEOTIDE SEQUENCE [LARGE SCALE GENOMIC DNA]</scope>
    <source>
        <strain evidence="8 9">USBA-857</strain>
    </source>
</reference>
<comment type="caution">
    <text evidence="8">The sequence shown here is derived from an EMBL/GenBank/DDBJ whole genome shotgun (WGS) entry which is preliminary data.</text>
</comment>
<gene>
    <name evidence="8" type="ORF">BCL93_11518</name>
</gene>
<sequence length="248" mass="26577">MVSPHKIDTGAPKRLSRASWRRIMLGMAVLTVFLATALVLWRTGMLDALLAGDTLEQAVIRLGPFGPALVVGLMMIAIVMSPIPSAPIALAAGAAYGHVWGTLYVAIGSEAGALIAFAISRLLGYDAMRAWLGMRPSSGLLHRFITSQNALMAAVFVTRLMPFLSFDVVSYAAGLSPLKAWRFAIATLLGVMPASFLLAHFGNELASDDLRRAGLTVLALGTLTLLPLAWKAAPTRYRSALKRLLHLR</sequence>
<accession>A0A328XF16</accession>
<evidence type="ECO:0000313" key="8">
    <source>
        <dbReference type="EMBL" id="RAR57343.1"/>
    </source>
</evidence>
<dbReference type="AlphaFoldDB" id="A0A328XF16"/>
<dbReference type="GO" id="GO:0005886">
    <property type="term" value="C:plasma membrane"/>
    <property type="evidence" value="ECO:0007669"/>
    <property type="project" value="UniProtKB-SubCell"/>
</dbReference>
<evidence type="ECO:0000256" key="2">
    <source>
        <dbReference type="ARBA" id="ARBA00022475"/>
    </source>
</evidence>
<evidence type="ECO:0000256" key="1">
    <source>
        <dbReference type="ARBA" id="ARBA00004651"/>
    </source>
</evidence>
<feature type="transmembrane region" description="Helical" evidence="6">
    <location>
        <begin position="62"/>
        <end position="81"/>
    </location>
</feature>
<dbReference type="PANTHER" id="PTHR12677">
    <property type="entry name" value="GOLGI APPARATUS MEMBRANE PROTEIN TVP38-RELATED"/>
    <property type="match status" value="1"/>
</dbReference>
<organism evidence="8 9">
    <name type="scientific">Onishia taeanensis</name>
    <dbReference type="NCBI Taxonomy" id="284577"/>
    <lineage>
        <taxon>Bacteria</taxon>
        <taxon>Pseudomonadati</taxon>
        <taxon>Pseudomonadota</taxon>
        <taxon>Gammaproteobacteria</taxon>
        <taxon>Oceanospirillales</taxon>
        <taxon>Halomonadaceae</taxon>
        <taxon>Onishia</taxon>
    </lineage>
</organism>
<proteinExistence type="inferred from homology"/>
<keyword evidence="5 6" id="KW-0472">Membrane</keyword>
<evidence type="ECO:0000256" key="3">
    <source>
        <dbReference type="ARBA" id="ARBA00022692"/>
    </source>
</evidence>
<dbReference type="RefSeq" id="WP_205742751.1">
    <property type="nucleotide sequence ID" value="NZ_JABVXC010000004.1"/>
</dbReference>
<keyword evidence="4 6" id="KW-1133">Transmembrane helix</keyword>
<keyword evidence="3 6" id="KW-0812">Transmembrane</keyword>
<dbReference type="InterPro" id="IPR032816">
    <property type="entry name" value="VTT_dom"/>
</dbReference>
<feature type="transmembrane region" description="Helical" evidence="6">
    <location>
        <begin position="23"/>
        <end position="42"/>
    </location>
</feature>
<feature type="transmembrane region" description="Helical" evidence="6">
    <location>
        <begin position="180"/>
        <end position="201"/>
    </location>
</feature>
<feature type="domain" description="VTT" evidence="7">
    <location>
        <begin position="83"/>
        <end position="203"/>
    </location>
</feature>